<dbReference type="Pfam" id="PF05973">
    <property type="entry name" value="Gp49"/>
    <property type="match status" value="1"/>
</dbReference>
<dbReference type="PANTHER" id="PTHR41791:SF1">
    <property type="entry name" value="SSL7039 PROTEIN"/>
    <property type="match status" value="1"/>
</dbReference>
<evidence type="ECO:0000313" key="2">
    <source>
        <dbReference type="Proteomes" id="UP001605250"/>
    </source>
</evidence>
<organism evidence="1 2">
    <name type="scientific">Erwinia plantamica</name>
    <dbReference type="NCBI Taxonomy" id="3237104"/>
    <lineage>
        <taxon>Bacteria</taxon>
        <taxon>Pseudomonadati</taxon>
        <taxon>Pseudomonadota</taxon>
        <taxon>Gammaproteobacteria</taxon>
        <taxon>Enterobacterales</taxon>
        <taxon>Erwiniaceae</taxon>
        <taxon>Erwinia</taxon>
    </lineage>
</organism>
<dbReference type="EMBL" id="JBGCUC010000015">
    <property type="protein sequence ID" value="MFG6077860.1"/>
    <property type="molecule type" value="Genomic_DNA"/>
</dbReference>
<protein>
    <submittedName>
        <fullName evidence="1">Type II toxin-antitoxin system RelE/ParE family toxin</fullName>
    </submittedName>
</protein>
<dbReference type="NCBIfam" id="TIGR02683">
    <property type="entry name" value="upstrm_HI1419"/>
    <property type="match status" value="1"/>
</dbReference>
<accession>A0ABW7CRC1</accession>
<evidence type="ECO:0000313" key="1">
    <source>
        <dbReference type="EMBL" id="MFG6077860.1"/>
    </source>
</evidence>
<dbReference type="PANTHER" id="PTHR41791">
    <property type="entry name" value="SSL7039 PROTEIN"/>
    <property type="match status" value="1"/>
</dbReference>
<dbReference type="InterPro" id="IPR009241">
    <property type="entry name" value="HigB-like"/>
</dbReference>
<gene>
    <name evidence="1" type="ORF">AB3U87_15995</name>
</gene>
<comment type="caution">
    <text evidence="1">The sequence shown here is derived from an EMBL/GenBank/DDBJ whole genome shotgun (WGS) entry which is preliminary data.</text>
</comment>
<sequence length="115" mass="13230">MAYKISRYQDRKGNVPFATWMTTLRKKQREAAARIDNQIDRAAAGNFGDHKFVRDGVWEMRINHGPGYRVYYAIEGKTVILLFYGGDKNSQPADIAKAISYLHDYNARKDCDNHS</sequence>
<dbReference type="PIRSF" id="PIRSF028744">
    <property type="entry name" value="Addict_mod_HI1419"/>
    <property type="match status" value="1"/>
</dbReference>
<dbReference type="Proteomes" id="UP001605250">
    <property type="component" value="Unassembled WGS sequence"/>
</dbReference>
<name>A0ABW7CRC1_9GAMM</name>
<dbReference type="InterPro" id="IPR014056">
    <property type="entry name" value="TypeIITA-like_toxin_pred"/>
</dbReference>
<keyword evidence="2" id="KW-1185">Reference proteome</keyword>
<dbReference type="RefSeq" id="WP_301251494.1">
    <property type="nucleotide sequence ID" value="NZ_JBGCUC010000015.1"/>
</dbReference>
<proteinExistence type="predicted"/>
<reference evidence="1 2" key="1">
    <citation type="submission" date="2024-07" db="EMBL/GenBank/DDBJ databases">
        <title>Novel bacterial strain Erwinia sp. OPT-41 promoting growth of various crops.</title>
        <authorList>
            <person name="Egorshina A."/>
            <person name="Lukyantsev M.A."/>
            <person name="Golubev S.N."/>
            <person name="Muratova A.Y."/>
            <person name="Bulygina E.A."/>
        </authorList>
    </citation>
    <scope>NUCLEOTIDE SEQUENCE [LARGE SCALE GENOMIC DNA]</scope>
    <source>
        <strain evidence="1 2">OPT-41</strain>
    </source>
</reference>